<name>A0ABU3HGR9_9BACL</name>
<feature type="domain" description="Glycosyltransferase 2-like" evidence="2">
    <location>
        <begin position="7"/>
        <end position="143"/>
    </location>
</feature>
<gene>
    <name evidence="3" type="ORF">J2Z22_004459</name>
</gene>
<dbReference type="Pfam" id="PF04464">
    <property type="entry name" value="Glyphos_transf"/>
    <property type="match status" value="1"/>
</dbReference>
<dbReference type="Pfam" id="PF00535">
    <property type="entry name" value="Glycos_transf_2"/>
    <property type="match status" value="1"/>
</dbReference>
<dbReference type="SUPFAM" id="SSF53756">
    <property type="entry name" value="UDP-Glycosyltransferase/glycogen phosphorylase"/>
    <property type="match status" value="1"/>
</dbReference>
<dbReference type="SUPFAM" id="SSF53448">
    <property type="entry name" value="Nucleotide-diphospho-sugar transferases"/>
    <property type="match status" value="1"/>
</dbReference>
<dbReference type="PANTHER" id="PTHR22916:SF3">
    <property type="entry name" value="UDP-GLCNAC:BETAGAL BETA-1,3-N-ACETYLGLUCOSAMINYLTRANSFERASE-LIKE PROTEIN 1"/>
    <property type="match status" value="1"/>
</dbReference>
<keyword evidence="4" id="KW-1185">Reference proteome</keyword>
<evidence type="ECO:0000256" key="1">
    <source>
        <dbReference type="ARBA" id="ARBA00006739"/>
    </source>
</evidence>
<comment type="caution">
    <text evidence="3">The sequence shown here is derived from an EMBL/GenBank/DDBJ whole genome shotgun (WGS) entry which is preliminary data.</text>
</comment>
<dbReference type="InterPro" id="IPR007554">
    <property type="entry name" value="Glycerophosphate_synth"/>
</dbReference>
<dbReference type="InterPro" id="IPR029044">
    <property type="entry name" value="Nucleotide-diphossugar_trans"/>
</dbReference>
<proteinExistence type="inferred from homology"/>
<dbReference type="EMBL" id="JAUSUY010000028">
    <property type="protein sequence ID" value="MDT3428865.1"/>
    <property type="molecule type" value="Genomic_DNA"/>
</dbReference>
<evidence type="ECO:0000313" key="3">
    <source>
        <dbReference type="EMBL" id="MDT3428865.1"/>
    </source>
</evidence>
<evidence type="ECO:0000259" key="2">
    <source>
        <dbReference type="Pfam" id="PF00535"/>
    </source>
</evidence>
<reference evidence="3 4" key="1">
    <citation type="submission" date="2023-07" db="EMBL/GenBank/DDBJ databases">
        <title>Genomic Encyclopedia of Type Strains, Phase IV (KMG-IV): sequencing the most valuable type-strain genomes for metagenomic binning, comparative biology and taxonomic classification.</title>
        <authorList>
            <person name="Goeker M."/>
        </authorList>
    </citation>
    <scope>NUCLEOTIDE SEQUENCE [LARGE SCALE GENOMIC DNA]</scope>
    <source>
        <strain evidence="3 4">T98</strain>
    </source>
</reference>
<comment type="similarity">
    <text evidence="1">Belongs to the glycosyltransferase 2 family.</text>
</comment>
<dbReference type="Proteomes" id="UP001248709">
    <property type="component" value="Unassembled WGS sequence"/>
</dbReference>
<organism evidence="3 4">
    <name type="scientific">Paenibacillus forsythiae</name>
    <dbReference type="NCBI Taxonomy" id="365616"/>
    <lineage>
        <taxon>Bacteria</taxon>
        <taxon>Bacillati</taxon>
        <taxon>Bacillota</taxon>
        <taxon>Bacilli</taxon>
        <taxon>Bacillales</taxon>
        <taxon>Paenibacillaceae</taxon>
        <taxon>Paenibacillus</taxon>
    </lineage>
</organism>
<sequence length="908" mass="106218">MKYVPVSVIITNYNKGKYLTECLLSVLDQSLSNLEIILVDDGSTDNSHIVIEELLEKYSSLKVIRQSNQGVSSARNIGMLQASGEYITFLDADDYVNKDAYRSLYLLAQRQRASIAIGNIRCFNESRSWSLPYLKPLFDRRKSVVRNIRTHNELNLSPSVGNKLFSRNLVVQHGIFFDEELYIGEDLLFTQACSHLSARIAVMEDVILNYRVNEESNTLSSKPTLSFFEQLLLLQSKIKQLYASMQVANYIEPIEKRQLKFLLKSMMMKAEFMNEESRMALMEIATKFLSLISADRFKSELTTEEQLLLEILKRKSSQDFDNFIALLPDFEVNNDLIRESNCYYYSWYNHFQEYRELLQVRELTVVSKIEIAELKGQTLYLGGYAFIKGLPAEGIRKSLVFRNNTVTHVIPLRNCLRTDITYLFSNNRINYNDSGFEIVEINLLELLGEGSWNLFLNVKKDAAETEIPVELALAQLRNSIKPKVIQKINIKPEFMHNRLNITLEPIGKMSRFKFKASRMLKDARYDISFLKSKDFDTFISIMLHKLIGRFLRRRQIWLVGERKDTAQDNSFHFYKYVRTNHPGVHAYYVIDKKAEDYSNISSLGNVIQYGSLRHTLYLLTCHCSINSYLESANFYTESYKKIIKYYPEWRRNKKVFLQHGVIGVSRVNHSLHKNKTDYSLFITSSAFEKDHITKEFGFTEDEVAITGLARWDGLQDSSKGNEILLMPTWRNWIKSRAELENSRYFKTYLSLLQNRKLHDILEDMDLTLTFYPHYQIQKVLSELPVFHERIKVVRQGEEAVQELLNRHALLITDYSTVSFDFAYMNKPVLFYQFDYEEFYSRHYNEGPIDHERDLFGEVVKAEVELLNQIAAVNDWIKHEKMKKSGTFMIKSRKHCEQIYIKLLQLLAI</sequence>
<protein>
    <submittedName>
        <fullName evidence="3">Glycosyltransferase involved in cell wall biosynthesis/CDP-glycerol glycerophosphotransferase (TagB/SpsB family)</fullName>
    </submittedName>
</protein>
<dbReference type="InterPro" id="IPR001173">
    <property type="entry name" value="Glyco_trans_2-like"/>
</dbReference>
<accession>A0ABU3HGR9</accession>
<dbReference type="RefSeq" id="WP_025702821.1">
    <property type="nucleotide sequence ID" value="NZ_JAUSUY010000028.1"/>
</dbReference>
<dbReference type="Gene3D" id="3.90.550.10">
    <property type="entry name" value="Spore Coat Polysaccharide Biosynthesis Protein SpsA, Chain A"/>
    <property type="match status" value="1"/>
</dbReference>
<evidence type="ECO:0000313" key="4">
    <source>
        <dbReference type="Proteomes" id="UP001248709"/>
    </source>
</evidence>
<dbReference type="CDD" id="cd00761">
    <property type="entry name" value="Glyco_tranf_GTA_type"/>
    <property type="match status" value="1"/>
</dbReference>
<dbReference type="Gene3D" id="3.40.50.12580">
    <property type="match status" value="1"/>
</dbReference>
<dbReference type="PANTHER" id="PTHR22916">
    <property type="entry name" value="GLYCOSYLTRANSFERASE"/>
    <property type="match status" value="1"/>
</dbReference>
<dbReference type="InterPro" id="IPR043148">
    <property type="entry name" value="TagF_C"/>
</dbReference>